<feature type="domain" description="MMS22-like C-terminal" evidence="12">
    <location>
        <begin position="637"/>
        <end position="974"/>
    </location>
</feature>
<keyword evidence="14" id="KW-1185">Reference proteome</keyword>
<dbReference type="InterPro" id="IPR029425">
    <property type="entry name" value="MMS22L_N"/>
</dbReference>
<dbReference type="EMBL" id="CASHTH010003463">
    <property type="protein sequence ID" value="CAI8045300.1"/>
    <property type="molecule type" value="Genomic_DNA"/>
</dbReference>
<sequence length="1026" mass="113536">MNLISTTIICKPVYTKPLPPKHLYVVLRSELEREAAIAEAERLLTWCRLLVTHLQPLPQLLLSSGHLRSCDSHMTRLSLHVHWTSIAVTYRLAPLVGWRWFLEQCSLTLSCLLSHAASIPLSSSSPCPSSLPGCVCLRGLWILIRHSLDNSPVTSFWTVLSSLVCQTITPTQPHPSDEPVLICPSDPVLFGWWCVEQVSQLYVWTEDGREKEGDGGFVPHWDLVHHLLPLTFKQGVREAQLRMALKGCVSLAHVWPPASSLPCLSAWEFFHRHIDDQFVTGTAAISEWASPEGSLPSRWFRHLVSIFRSTNTQSHSHTDLNSFQLFLQLICVTMETSDDEGRTWRSLKGRFYSKIHRRWLGERKGAGLQRVLSLLLSLAWAGDSREVALKTVALLTHSGLAEAVESSVLFWRAMFAMMLVLLEKKERLDDVIAKLQPALSSLVKPHPPESRDHQWKAVGVVLDGTVEVIESGLELRGRESDCTLTGTHFSDLLTSCEGAHLTRVLGVVESMCTLLSSSSSPAVNQLWVTCSQPLMSLSRLPLPPSSLSSTLAALTALTSHRSHTHNFSNTLYQEITRDNVSPLLAAAYLGHVIENDVIRHHILSTDKAQLQALHIWFRCLAELDHTPSATPTGRSSLFLLTQQLPKLPMVSSLLGNKATPSDPIIMLKLLLEAMETLYSIPGLEGEWRERLRIVLGDVTHYLEPSVSGARGPSAIRHAYFTAGLVVSMAPRLTYSRTDSRCLLPRLLDWLILPLSSSSSHSHTRPQPQGAASAARANLHLVPELAFPDGSPEAGTSQRRLCQEESEAAVLEILPRLLPAAQSSPSSLSEPLPGTLPSLSQPCTSSSLSRQLALRPWFGTSYQGDGEEELGLIMEVVASQALSLPQPTSSLSPTLKFIKNVVERVQRPSLLVTMAIPLIGHMTSCLLSCDVCTGAPEPPGIRRLVMDILTPLLTACRDHQDHLLPCSSLLPPLTNYLSCNYWTIDHTHLTTPLKVIKDLYPDLWQLLVSHLTQHHHLNSLITLLLSS</sequence>
<dbReference type="PANTHER" id="PTHR28547:SF1">
    <property type="entry name" value="PROTEIN MMS22-LIKE"/>
    <property type="match status" value="1"/>
</dbReference>
<dbReference type="InterPro" id="IPR042320">
    <property type="entry name" value="MMS22-like"/>
</dbReference>
<dbReference type="InterPro" id="IPR029424">
    <property type="entry name" value="MMS22L_C"/>
</dbReference>
<evidence type="ECO:0000256" key="2">
    <source>
        <dbReference type="ARBA" id="ARBA00004286"/>
    </source>
</evidence>
<dbReference type="GO" id="GO:0000724">
    <property type="term" value="P:double-strand break repair via homologous recombination"/>
    <property type="evidence" value="ECO:0007669"/>
    <property type="project" value="InterPro"/>
</dbReference>
<protein>
    <recommendedName>
        <fullName evidence="4">Protein MMS22-like</fullName>
    </recommendedName>
    <alternativeName>
        <fullName evidence="10">Methyl methanesulfonate-sensitivity protein 22-like</fullName>
    </alternativeName>
</protein>
<feature type="domain" description="Protein MMS22-like N-terminal" evidence="11">
    <location>
        <begin position="133"/>
        <end position="515"/>
    </location>
</feature>
<proteinExistence type="inferred from homology"/>
<comment type="similarity">
    <text evidence="3">Belongs to the MMS22 family. MMS22L subfamily.</text>
</comment>
<keyword evidence="5" id="KW-0158">Chromosome</keyword>
<evidence type="ECO:0000256" key="8">
    <source>
        <dbReference type="ARBA" id="ARBA00023204"/>
    </source>
</evidence>
<dbReference type="GO" id="GO:0043596">
    <property type="term" value="C:nuclear replication fork"/>
    <property type="evidence" value="ECO:0007669"/>
    <property type="project" value="TreeGrafter"/>
</dbReference>
<dbReference type="AlphaFoldDB" id="A0AA35TBK3"/>
<evidence type="ECO:0000259" key="11">
    <source>
        <dbReference type="Pfam" id="PF14910"/>
    </source>
</evidence>
<evidence type="ECO:0000256" key="1">
    <source>
        <dbReference type="ARBA" id="ARBA00004123"/>
    </source>
</evidence>
<comment type="subcellular location">
    <subcellularLocation>
        <location evidence="2">Chromosome</location>
    </subcellularLocation>
    <subcellularLocation>
        <location evidence="1">Nucleus</location>
    </subcellularLocation>
</comment>
<dbReference type="Pfam" id="PF14910">
    <property type="entry name" value="MMS22L_N"/>
    <property type="match status" value="1"/>
</dbReference>
<dbReference type="Pfam" id="PF14911">
    <property type="entry name" value="MMS22L_C"/>
    <property type="match status" value="1"/>
</dbReference>
<organism evidence="13 14">
    <name type="scientific">Geodia barretti</name>
    <name type="common">Barrett's horny sponge</name>
    <dbReference type="NCBI Taxonomy" id="519541"/>
    <lineage>
        <taxon>Eukaryota</taxon>
        <taxon>Metazoa</taxon>
        <taxon>Porifera</taxon>
        <taxon>Demospongiae</taxon>
        <taxon>Heteroscleromorpha</taxon>
        <taxon>Tetractinellida</taxon>
        <taxon>Astrophorina</taxon>
        <taxon>Geodiidae</taxon>
        <taxon>Geodia</taxon>
    </lineage>
</organism>
<evidence type="ECO:0000256" key="6">
    <source>
        <dbReference type="ARBA" id="ARBA00022763"/>
    </source>
</evidence>
<evidence type="ECO:0000259" key="12">
    <source>
        <dbReference type="Pfam" id="PF14911"/>
    </source>
</evidence>
<keyword evidence="6" id="KW-0227">DNA damage</keyword>
<evidence type="ECO:0000256" key="10">
    <source>
        <dbReference type="ARBA" id="ARBA00033326"/>
    </source>
</evidence>
<dbReference type="GO" id="GO:0006325">
    <property type="term" value="P:chromatin organization"/>
    <property type="evidence" value="ECO:0007669"/>
    <property type="project" value="UniProtKB-KW"/>
</dbReference>
<accession>A0AA35TBK3</accession>
<dbReference type="GO" id="GO:0031297">
    <property type="term" value="P:replication fork processing"/>
    <property type="evidence" value="ECO:0007669"/>
    <property type="project" value="InterPro"/>
</dbReference>
<keyword evidence="7" id="KW-0156">Chromatin regulator</keyword>
<dbReference type="Proteomes" id="UP001174909">
    <property type="component" value="Unassembled WGS sequence"/>
</dbReference>
<evidence type="ECO:0000313" key="13">
    <source>
        <dbReference type="EMBL" id="CAI8045300.1"/>
    </source>
</evidence>
<evidence type="ECO:0000256" key="3">
    <source>
        <dbReference type="ARBA" id="ARBA00006585"/>
    </source>
</evidence>
<evidence type="ECO:0000256" key="4">
    <source>
        <dbReference type="ARBA" id="ARBA00021061"/>
    </source>
</evidence>
<gene>
    <name evidence="13" type="ORF">GBAR_LOCUS25067</name>
</gene>
<evidence type="ECO:0000256" key="7">
    <source>
        <dbReference type="ARBA" id="ARBA00022853"/>
    </source>
</evidence>
<dbReference type="PANTHER" id="PTHR28547">
    <property type="entry name" value="PROTEIN MMS22-LIKE"/>
    <property type="match status" value="1"/>
</dbReference>
<evidence type="ECO:0000256" key="9">
    <source>
        <dbReference type="ARBA" id="ARBA00023242"/>
    </source>
</evidence>
<name>A0AA35TBK3_GEOBA</name>
<keyword evidence="9" id="KW-0539">Nucleus</keyword>
<comment type="caution">
    <text evidence="13">The sequence shown here is derived from an EMBL/GenBank/DDBJ whole genome shotgun (WGS) entry which is preliminary data.</text>
</comment>
<reference evidence="13" key="1">
    <citation type="submission" date="2023-03" db="EMBL/GenBank/DDBJ databases">
        <authorList>
            <person name="Steffen K."/>
            <person name="Cardenas P."/>
        </authorList>
    </citation>
    <scope>NUCLEOTIDE SEQUENCE</scope>
</reference>
<evidence type="ECO:0000313" key="14">
    <source>
        <dbReference type="Proteomes" id="UP001174909"/>
    </source>
</evidence>
<evidence type="ECO:0000256" key="5">
    <source>
        <dbReference type="ARBA" id="ARBA00022454"/>
    </source>
</evidence>
<keyword evidence="8" id="KW-0234">DNA repair</keyword>